<evidence type="ECO:0000313" key="3">
    <source>
        <dbReference type="Proteomes" id="UP000747542"/>
    </source>
</evidence>
<reference evidence="2" key="1">
    <citation type="journal article" date="2021" name="Sci. Adv.">
        <title>The American lobster genome reveals insights on longevity, neural, and immune adaptations.</title>
        <authorList>
            <person name="Polinski J.M."/>
            <person name="Zimin A.V."/>
            <person name="Clark K.F."/>
            <person name="Kohn A.B."/>
            <person name="Sadowski N."/>
            <person name="Timp W."/>
            <person name="Ptitsyn A."/>
            <person name="Khanna P."/>
            <person name="Romanova D.Y."/>
            <person name="Williams P."/>
            <person name="Greenwood S.J."/>
            <person name="Moroz L.L."/>
            <person name="Walt D.R."/>
            <person name="Bodnar A.G."/>
        </authorList>
    </citation>
    <scope>NUCLEOTIDE SEQUENCE</scope>
    <source>
        <strain evidence="2">GMGI-L3</strain>
    </source>
</reference>
<proteinExistence type="predicted"/>
<dbReference type="Proteomes" id="UP000747542">
    <property type="component" value="Unassembled WGS sequence"/>
</dbReference>
<accession>A0A8J5NG01</accession>
<dbReference type="AlphaFoldDB" id="A0A8J5NG01"/>
<comment type="caution">
    <text evidence="2">The sequence shown here is derived from an EMBL/GenBank/DDBJ whole genome shotgun (WGS) entry which is preliminary data.</text>
</comment>
<protein>
    <submittedName>
        <fullName evidence="2">Uncharacterized protein</fullName>
    </submittedName>
</protein>
<keyword evidence="3" id="KW-1185">Reference proteome</keyword>
<dbReference type="EMBL" id="JAHLQT010000697">
    <property type="protein sequence ID" value="KAG7178119.1"/>
    <property type="molecule type" value="Genomic_DNA"/>
</dbReference>
<name>A0A8J5NG01_HOMAM</name>
<sequence length="120" mass="12269">MLIPASRGTNTARSGQQQQHLSIRISKGSGAPAPPSSRLHHQTPPTSTTSGRGSLPDGCHPPPLRSFLSTTTTTSSSPFFVAVVSSEDAIGICVGGGWLIGECGDESLARRQSVTSGGAI</sequence>
<gene>
    <name evidence="2" type="ORF">Hamer_G003891</name>
</gene>
<feature type="compositionally biased region" description="Polar residues" evidence="1">
    <location>
        <begin position="7"/>
        <end position="21"/>
    </location>
</feature>
<feature type="region of interest" description="Disordered" evidence="1">
    <location>
        <begin position="1"/>
        <end position="71"/>
    </location>
</feature>
<evidence type="ECO:0000256" key="1">
    <source>
        <dbReference type="SAM" id="MobiDB-lite"/>
    </source>
</evidence>
<evidence type="ECO:0000313" key="2">
    <source>
        <dbReference type="EMBL" id="KAG7178119.1"/>
    </source>
</evidence>
<organism evidence="2 3">
    <name type="scientific">Homarus americanus</name>
    <name type="common">American lobster</name>
    <dbReference type="NCBI Taxonomy" id="6706"/>
    <lineage>
        <taxon>Eukaryota</taxon>
        <taxon>Metazoa</taxon>
        <taxon>Ecdysozoa</taxon>
        <taxon>Arthropoda</taxon>
        <taxon>Crustacea</taxon>
        <taxon>Multicrustacea</taxon>
        <taxon>Malacostraca</taxon>
        <taxon>Eumalacostraca</taxon>
        <taxon>Eucarida</taxon>
        <taxon>Decapoda</taxon>
        <taxon>Pleocyemata</taxon>
        <taxon>Astacidea</taxon>
        <taxon>Nephropoidea</taxon>
        <taxon>Nephropidae</taxon>
        <taxon>Homarus</taxon>
    </lineage>
</organism>